<evidence type="ECO:0008006" key="2">
    <source>
        <dbReference type="Google" id="ProtNLM"/>
    </source>
</evidence>
<evidence type="ECO:0000313" key="1">
    <source>
        <dbReference type="EMBL" id="SVB51054.1"/>
    </source>
</evidence>
<feature type="non-terminal residue" evidence="1">
    <location>
        <position position="1"/>
    </location>
</feature>
<dbReference type="Pfam" id="PF05721">
    <property type="entry name" value="PhyH"/>
    <property type="match status" value="1"/>
</dbReference>
<dbReference type="AlphaFoldDB" id="A0A382ELR6"/>
<organism evidence="1">
    <name type="scientific">marine metagenome</name>
    <dbReference type="NCBI Taxonomy" id="408172"/>
    <lineage>
        <taxon>unclassified sequences</taxon>
        <taxon>metagenomes</taxon>
        <taxon>ecological metagenomes</taxon>
    </lineage>
</organism>
<gene>
    <name evidence="1" type="ORF">METZ01_LOCUS203908</name>
</gene>
<proteinExistence type="predicted"/>
<dbReference type="EMBL" id="UINC01044935">
    <property type="protein sequence ID" value="SVB51054.1"/>
    <property type="molecule type" value="Genomic_DNA"/>
</dbReference>
<reference evidence="1" key="1">
    <citation type="submission" date="2018-05" db="EMBL/GenBank/DDBJ databases">
        <authorList>
            <person name="Lanie J.A."/>
            <person name="Ng W.-L."/>
            <person name="Kazmierczak K.M."/>
            <person name="Andrzejewski T.M."/>
            <person name="Davidsen T.M."/>
            <person name="Wayne K.J."/>
            <person name="Tettelin H."/>
            <person name="Glass J.I."/>
            <person name="Rusch D."/>
            <person name="Podicherti R."/>
            <person name="Tsui H.-C.T."/>
            <person name="Winkler M.E."/>
        </authorList>
    </citation>
    <scope>NUCLEOTIDE SEQUENCE</scope>
</reference>
<name>A0A382ELR6_9ZZZZ</name>
<feature type="non-terminal residue" evidence="1">
    <location>
        <position position="258"/>
    </location>
</feature>
<sequence>EVGSPSYLTSTDRDLFAKHRFLNLGQVLDGSELARFQTMFDHDLKTLPYFWHKYGYRQYANYEALISSPDFDDLIRHPKIYPRIESLMGDPLCFGEIGLRLMNPYQGEAHQDWHRDRAHWLDHPLHMDYIQLMVYLTDVNEEDHCISLSQESVSEPILKNKEAQLKRGGEYHLHGPAGTCALFNASLLHTATTRPTENERRTVQIYYGHRNRAPLANDSTIPPAFWRDSEDAETRGFYGVLNERSRLYLTAFPAGKAN</sequence>
<accession>A0A382ELR6</accession>
<dbReference type="InterPro" id="IPR008775">
    <property type="entry name" value="Phytyl_CoA_dOase-like"/>
</dbReference>
<dbReference type="Gene3D" id="2.60.120.620">
    <property type="entry name" value="q2cbj1_9rhob like domain"/>
    <property type="match status" value="1"/>
</dbReference>
<protein>
    <recommendedName>
        <fullName evidence="2">Fe2OG dioxygenase domain-containing protein</fullName>
    </recommendedName>
</protein>
<dbReference type="SUPFAM" id="SSF51197">
    <property type="entry name" value="Clavaminate synthase-like"/>
    <property type="match status" value="1"/>
</dbReference>